<organism evidence="1 2">
    <name type="scientific">Thermoproteota archaeon</name>
    <dbReference type="NCBI Taxonomy" id="2056631"/>
    <lineage>
        <taxon>Archaea</taxon>
        <taxon>Thermoproteota</taxon>
    </lineage>
</organism>
<evidence type="ECO:0000313" key="1">
    <source>
        <dbReference type="EMBL" id="RLE48446.1"/>
    </source>
</evidence>
<name>A0A497EML9_9CREN</name>
<evidence type="ECO:0000313" key="2">
    <source>
        <dbReference type="Proteomes" id="UP000278475"/>
    </source>
</evidence>
<proteinExistence type="predicted"/>
<sequence length="91" mass="10874">MPNITLSIPKEVYEKMKKYKEVKWSEVARRAIVEYLEKLEKSNVYDVEDIAIRLGEDVLSDVEKLNIDDVIKSFEKMRELEWKRFFTTLAT</sequence>
<comment type="caution">
    <text evidence="1">The sequence shown here is derived from an EMBL/GenBank/DDBJ whole genome shotgun (WGS) entry which is preliminary data.</text>
</comment>
<gene>
    <name evidence="1" type="ORF">DRJ31_07280</name>
</gene>
<accession>A0A497EML9</accession>
<dbReference type="AlphaFoldDB" id="A0A497EML9"/>
<protein>
    <submittedName>
        <fullName evidence="1">Uncharacterized protein</fullName>
    </submittedName>
</protein>
<reference evidence="1 2" key="1">
    <citation type="submission" date="2018-06" db="EMBL/GenBank/DDBJ databases">
        <title>Extensive metabolic versatility and redundancy in microbially diverse, dynamic hydrothermal sediments.</title>
        <authorList>
            <person name="Dombrowski N."/>
            <person name="Teske A."/>
            <person name="Baker B.J."/>
        </authorList>
    </citation>
    <scope>NUCLEOTIDE SEQUENCE [LARGE SCALE GENOMIC DNA]</scope>
    <source>
        <strain evidence="1">B66_G16</strain>
    </source>
</reference>
<dbReference type="Proteomes" id="UP000278475">
    <property type="component" value="Unassembled WGS sequence"/>
</dbReference>
<dbReference type="EMBL" id="QMQV01000075">
    <property type="protein sequence ID" value="RLE48446.1"/>
    <property type="molecule type" value="Genomic_DNA"/>
</dbReference>